<sequence length="120" mass="13989">MVHFTRTPSTTLIPSKPRTVTQMENDPIFTVKPNKVSPLQPQGTKSSAGLKLIPTTATSMMPRKTNRRSKNKKRFKEKKRRKDDKTQKPQEWKKKIRAPTHFTYFLDDYCPPQCACNKRL</sequence>
<reference evidence="2 3" key="1">
    <citation type="submission" date="2021-06" db="EMBL/GenBank/DDBJ databases">
        <authorList>
            <person name="Palmer J.M."/>
        </authorList>
    </citation>
    <scope>NUCLEOTIDE SEQUENCE [LARGE SCALE GENOMIC DNA]</scope>
    <source>
        <strain evidence="2 3">XR_2019</strain>
        <tissue evidence="2">Muscle</tissue>
    </source>
</reference>
<feature type="compositionally biased region" description="Basic residues" evidence="1">
    <location>
        <begin position="64"/>
        <end position="82"/>
    </location>
</feature>
<feature type="compositionally biased region" description="Basic and acidic residues" evidence="1">
    <location>
        <begin position="83"/>
        <end position="93"/>
    </location>
</feature>
<evidence type="ECO:0000313" key="2">
    <source>
        <dbReference type="EMBL" id="MEQ2266114.1"/>
    </source>
</evidence>
<gene>
    <name evidence="2" type="ORF">XENORESO_018516</name>
</gene>
<feature type="compositionally biased region" description="Polar residues" evidence="1">
    <location>
        <begin position="37"/>
        <end position="47"/>
    </location>
</feature>
<evidence type="ECO:0000256" key="1">
    <source>
        <dbReference type="SAM" id="MobiDB-lite"/>
    </source>
</evidence>
<name>A0ABV0WAJ7_9TELE</name>
<evidence type="ECO:0000313" key="3">
    <source>
        <dbReference type="Proteomes" id="UP001444071"/>
    </source>
</evidence>
<organism evidence="2 3">
    <name type="scientific">Xenotaenia resolanae</name>
    <dbReference type="NCBI Taxonomy" id="208358"/>
    <lineage>
        <taxon>Eukaryota</taxon>
        <taxon>Metazoa</taxon>
        <taxon>Chordata</taxon>
        <taxon>Craniata</taxon>
        <taxon>Vertebrata</taxon>
        <taxon>Euteleostomi</taxon>
        <taxon>Actinopterygii</taxon>
        <taxon>Neopterygii</taxon>
        <taxon>Teleostei</taxon>
        <taxon>Neoteleostei</taxon>
        <taxon>Acanthomorphata</taxon>
        <taxon>Ovalentaria</taxon>
        <taxon>Atherinomorphae</taxon>
        <taxon>Cyprinodontiformes</taxon>
        <taxon>Goodeidae</taxon>
        <taxon>Xenotaenia</taxon>
    </lineage>
</organism>
<proteinExistence type="predicted"/>
<dbReference type="EMBL" id="JAHRIM010036594">
    <property type="protein sequence ID" value="MEQ2266114.1"/>
    <property type="molecule type" value="Genomic_DNA"/>
</dbReference>
<feature type="compositionally biased region" description="Polar residues" evidence="1">
    <location>
        <begin position="1"/>
        <end position="24"/>
    </location>
</feature>
<keyword evidence="3" id="KW-1185">Reference proteome</keyword>
<feature type="region of interest" description="Disordered" evidence="1">
    <location>
        <begin position="1"/>
        <end position="94"/>
    </location>
</feature>
<comment type="caution">
    <text evidence="2">The sequence shown here is derived from an EMBL/GenBank/DDBJ whole genome shotgun (WGS) entry which is preliminary data.</text>
</comment>
<protein>
    <submittedName>
        <fullName evidence="2">Uncharacterized protein</fullName>
    </submittedName>
</protein>
<dbReference type="Proteomes" id="UP001444071">
    <property type="component" value="Unassembled WGS sequence"/>
</dbReference>
<accession>A0ABV0WAJ7</accession>